<name>A0A7D3XFU4_9BACT</name>
<dbReference type="GO" id="GO:0035999">
    <property type="term" value="P:tetrahydrofolate interconversion"/>
    <property type="evidence" value="ECO:0007669"/>
    <property type="project" value="TreeGrafter"/>
</dbReference>
<dbReference type="InterPro" id="IPR037171">
    <property type="entry name" value="NagB/RpiA_transferase-like"/>
</dbReference>
<dbReference type="SUPFAM" id="SSF100950">
    <property type="entry name" value="NagB/RpiA/CoA transferase-like"/>
    <property type="match status" value="1"/>
</dbReference>
<dbReference type="KEGG" id="ttz:FHG85_12905"/>
<evidence type="ECO:0000256" key="3">
    <source>
        <dbReference type="ARBA" id="ARBA00022840"/>
    </source>
</evidence>
<organism evidence="6 7">
    <name type="scientific">Tenuifilum thalassicum</name>
    <dbReference type="NCBI Taxonomy" id="2590900"/>
    <lineage>
        <taxon>Bacteria</taxon>
        <taxon>Pseudomonadati</taxon>
        <taxon>Bacteroidota</taxon>
        <taxon>Bacteroidia</taxon>
        <taxon>Bacteroidales</taxon>
        <taxon>Tenuifilaceae</taxon>
        <taxon>Tenuifilum</taxon>
    </lineage>
</organism>
<dbReference type="PANTHER" id="PTHR23407">
    <property type="entry name" value="ATPASE INHIBITOR/5-FORMYLTETRAHYDROFOLATE CYCLO-LIGASE"/>
    <property type="match status" value="1"/>
</dbReference>
<dbReference type="InterPro" id="IPR002698">
    <property type="entry name" value="FTHF_cligase"/>
</dbReference>
<evidence type="ECO:0000313" key="7">
    <source>
        <dbReference type="Proteomes" id="UP000500961"/>
    </source>
</evidence>
<evidence type="ECO:0000256" key="2">
    <source>
        <dbReference type="ARBA" id="ARBA00022741"/>
    </source>
</evidence>
<dbReference type="PANTHER" id="PTHR23407:SF1">
    <property type="entry name" value="5-FORMYLTETRAHYDROFOLATE CYCLO-LIGASE"/>
    <property type="match status" value="1"/>
</dbReference>
<keyword evidence="3 4" id="KW-0067">ATP-binding</keyword>
<dbReference type="GO" id="GO:0005524">
    <property type="term" value="F:ATP binding"/>
    <property type="evidence" value="ECO:0007669"/>
    <property type="project" value="UniProtKB-KW"/>
</dbReference>
<dbReference type="GO" id="GO:0046872">
    <property type="term" value="F:metal ion binding"/>
    <property type="evidence" value="ECO:0007669"/>
    <property type="project" value="UniProtKB-KW"/>
</dbReference>
<feature type="binding site" evidence="4">
    <location>
        <begin position="133"/>
        <end position="141"/>
    </location>
    <ligand>
        <name>ATP</name>
        <dbReference type="ChEBI" id="CHEBI:30616"/>
    </ligand>
</feature>
<evidence type="ECO:0000256" key="1">
    <source>
        <dbReference type="ARBA" id="ARBA00010638"/>
    </source>
</evidence>
<accession>A0A7D3XFU4</accession>
<keyword evidence="5" id="KW-0460">Magnesium</keyword>
<comment type="cofactor">
    <cofactor evidence="5">
        <name>Mg(2+)</name>
        <dbReference type="ChEBI" id="CHEBI:18420"/>
    </cofactor>
</comment>
<keyword evidence="2 4" id="KW-0547">Nucleotide-binding</keyword>
<evidence type="ECO:0000256" key="4">
    <source>
        <dbReference type="PIRSR" id="PIRSR006806-1"/>
    </source>
</evidence>
<reference evidence="6 7" key="1">
    <citation type="submission" date="2019-07" db="EMBL/GenBank/DDBJ databases">
        <title>Thalassofilum flectens gen. nov., sp. nov., a novel moderate thermophilic anaerobe from a shallow sea hot spring in Kunashir Island (Russia), representing a new family in the order Bacteroidales, and proposal of Thalassofilacea fam. nov.</title>
        <authorList>
            <person name="Kochetkova T.V."/>
            <person name="Podosokorskaya O.A."/>
            <person name="Novikov A."/>
            <person name="Elcheninov A.G."/>
            <person name="Toshchakov S.V."/>
            <person name="Kublanov I.V."/>
        </authorList>
    </citation>
    <scope>NUCLEOTIDE SEQUENCE [LARGE SCALE GENOMIC DNA]</scope>
    <source>
        <strain evidence="6 7">38-H</strain>
    </source>
</reference>
<keyword evidence="7" id="KW-1185">Reference proteome</keyword>
<dbReference type="EMBL" id="CP041345">
    <property type="protein sequence ID" value="QKG81127.1"/>
    <property type="molecule type" value="Genomic_DNA"/>
</dbReference>
<keyword evidence="5" id="KW-0479">Metal-binding</keyword>
<evidence type="ECO:0000256" key="5">
    <source>
        <dbReference type="RuleBase" id="RU361279"/>
    </source>
</evidence>
<feature type="binding site" evidence="4">
    <location>
        <begin position="7"/>
        <end position="11"/>
    </location>
    <ligand>
        <name>ATP</name>
        <dbReference type="ChEBI" id="CHEBI:30616"/>
    </ligand>
</feature>
<feature type="binding site" evidence="4">
    <location>
        <position position="58"/>
    </location>
    <ligand>
        <name>substrate</name>
    </ligand>
</feature>
<comment type="catalytic activity">
    <reaction evidence="5">
        <text>(6S)-5-formyl-5,6,7,8-tetrahydrofolate + ATP = (6R)-5,10-methenyltetrahydrofolate + ADP + phosphate</text>
        <dbReference type="Rhea" id="RHEA:10488"/>
        <dbReference type="ChEBI" id="CHEBI:30616"/>
        <dbReference type="ChEBI" id="CHEBI:43474"/>
        <dbReference type="ChEBI" id="CHEBI:57455"/>
        <dbReference type="ChEBI" id="CHEBI:57457"/>
        <dbReference type="ChEBI" id="CHEBI:456216"/>
        <dbReference type="EC" id="6.3.3.2"/>
    </reaction>
</comment>
<sequence length="181" mass="20585">MEINNLKKELRKAIKANKLSLLPDDAAKKAMQVFAEIESMEQFQKAKTVLAFWSLPDEINTHDFVVKWSLNKRMVLPVVVGNDLELREFTRVDKMEEESVFGILEPKTGKLVDPAEIDFAIIPGVAFDKKGNRLGRGKGFYDRTLHKLTRAIKVGIAYEFQLIDSVPVSEHDIPVDKVIFN</sequence>
<dbReference type="PIRSF" id="PIRSF006806">
    <property type="entry name" value="FTHF_cligase"/>
    <property type="match status" value="1"/>
</dbReference>
<comment type="similarity">
    <text evidence="1 5">Belongs to the 5-formyltetrahydrofolate cyclo-ligase family.</text>
</comment>
<dbReference type="EC" id="6.3.3.2" evidence="5"/>
<dbReference type="NCBIfam" id="TIGR02727">
    <property type="entry name" value="MTHFS_bact"/>
    <property type="match status" value="1"/>
</dbReference>
<dbReference type="Gene3D" id="3.40.50.10420">
    <property type="entry name" value="NagB/RpiA/CoA transferase-like"/>
    <property type="match status" value="1"/>
</dbReference>
<dbReference type="RefSeq" id="WP_173076580.1">
    <property type="nucleotide sequence ID" value="NZ_CP041345.1"/>
</dbReference>
<proteinExistence type="inferred from homology"/>
<protein>
    <recommendedName>
        <fullName evidence="5">5-formyltetrahydrofolate cyclo-ligase</fullName>
        <ecNumber evidence="5">6.3.3.2</ecNumber>
    </recommendedName>
</protein>
<dbReference type="Proteomes" id="UP000500961">
    <property type="component" value="Chromosome"/>
</dbReference>
<dbReference type="AlphaFoldDB" id="A0A7D3XFU4"/>
<dbReference type="GO" id="GO:0009396">
    <property type="term" value="P:folic acid-containing compound biosynthetic process"/>
    <property type="evidence" value="ECO:0007669"/>
    <property type="project" value="TreeGrafter"/>
</dbReference>
<keyword evidence="6" id="KW-0436">Ligase</keyword>
<evidence type="ECO:0000313" key="6">
    <source>
        <dbReference type="EMBL" id="QKG81127.1"/>
    </source>
</evidence>
<dbReference type="InterPro" id="IPR024185">
    <property type="entry name" value="FTHF_cligase-like_sf"/>
</dbReference>
<dbReference type="Pfam" id="PF01812">
    <property type="entry name" value="5-FTHF_cyc-lig"/>
    <property type="match status" value="1"/>
</dbReference>
<dbReference type="GO" id="GO:0030272">
    <property type="term" value="F:5-formyltetrahydrofolate cyclo-ligase activity"/>
    <property type="evidence" value="ECO:0007669"/>
    <property type="project" value="UniProtKB-EC"/>
</dbReference>
<gene>
    <name evidence="6" type="ORF">FHG85_12905</name>
</gene>